<dbReference type="InterPro" id="IPR020471">
    <property type="entry name" value="AKR"/>
</dbReference>
<dbReference type="EMBL" id="BPQB01000053">
    <property type="protein sequence ID" value="GJE95831.1"/>
    <property type="molecule type" value="Genomic_DNA"/>
</dbReference>
<protein>
    <submittedName>
        <fullName evidence="7">Aldo/keto reductase</fullName>
    </submittedName>
</protein>
<dbReference type="GO" id="GO:0016491">
    <property type="term" value="F:oxidoreductase activity"/>
    <property type="evidence" value="ECO:0007669"/>
    <property type="project" value="UniProtKB-KW"/>
</dbReference>
<organism evidence="7 8">
    <name type="scientific">Phanerochaete sordida</name>
    <dbReference type="NCBI Taxonomy" id="48140"/>
    <lineage>
        <taxon>Eukaryota</taxon>
        <taxon>Fungi</taxon>
        <taxon>Dikarya</taxon>
        <taxon>Basidiomycota</taxon>
        <taxon>Agaricomycotina</taxon>
        <taxon>Agaricomycetes</taxon>
        <taxon>Polyporales</taxon>
        <taxon>Phanerochaetaceae</taxon>
        <taxon>Phanerochaete</taxon>
    </lineage>
</organism>
<accession>A0A9P3LHS5</accession>
<dbReference type="Gene3D" id="3.20.20.100">
    <property type="entry name" value="NADP-dependent oxidoreductase domain"/>
    <property type="match status" value="1"/>
</dbReference>
<dbReference type="FunFam" id="3.20.20.100:FF:000015">
    <property type="entry name" value="Oxidoreductase, aldo/keto reductase family"/>
    <property type="match status" value="1"/>
</dbReference>
<dbReference type="PROSITE" id="PS00063">
    <property type="entry name" value="ALDOKETO_REDUCTASE_3"/>
    <property type="match status" value="1"/>
</dbReference>
<dbReference type="SUPFAM" id="SSF51430">
    <property type="entry name" value="NAD(P)-linked oxidoreductase"/>
    <property type="match status" value="1"/>
</dbReference>
<keyword evidence="2" id="KW-0560">Oxidoreductase</keyword>
<feature type="site" description="Lowers pKa of active site Tyr" evidence="5">
    <location>
        <position position="78"/>
    </location>
</feature>
<dbReference type="PANTHER" id="PTHR43827:SF13">
    <property type="entry name" value="ALDO_KETO REDUCTASE FAMILY PROTEIN"/>
    <property type="match status" value="1"/>
</dbReference>
<dbReference type="OrthoDB" id="416253at2759"/>
<feature type="domain" description="NADP-dependent oxidoreductase" evidence="6">
    <location>
        <begin position="36"/>
        <end position="262"/>
    </location>
</feature>
<feature type="binding site" evidence="4">
    <location>
        <position position="110"/>
    </location>
    <ligand>
        <name>substrate</name>
    </ligand>
</feature>
<comment type="similarity">
    <text evidence="1">Belongs to the aldo/keto reductase family.</text>
</comment>
<feature type="active site" description="Proton donor" evidence="3">
    <location>
        <position position="53"/>
    </location>
</feature>
<evidence type="ECO:0000313" key="8">
    <source>
        <dbReference type="Proteomes" id="UP000703269"/>
    </source>
</evidence>
<dbReference type="Pfam" id="PF00248">
    <property type="entry name" value="Aldo_ket_red"/>
    <property type="match status" value="1"/>
</dbReference>
<dbReference type="PROSITE" id="PS00798">
    <property type="entry name" value="ALDOKETO_REDUCTASE_1"/>
    <property type="match status" value="1"/>
</dbReference>
<evidence type="ECO:0000256" key="4">
    <source>
        <dbReference type="PIRSR" id="PIRSR000097-2"/>
    </source>
</evidence>
<evidence type="ECO:0000256" key="1">
    <source>
        <dbReference type="ARBA" id="ARBA00007905"/>
    </source>
</evidence>
<dbReference type="PANTHER" id="PTHR43827">
    <property type="entry name" value="2,5-DIKETO-D-GLUCONIC ACID REDUCTASE"/>
    <property type="match status" value="1"/>
</dbReference>
<name>A0A9P3LHS5_9APHY</name>
<dbReference type="InterPro" id="IPR036812">
    <property type="entry name" value="NAD(P)_OxRdtase_dom_sf"/>
</dbReference>
<dbReference type="PRINTS" id="PR00069">
    <property type="entry name" value="ALDKETRDTASE"/>
</dbReference>
<reference evidence="7 8" key="1">
    <citation type="submission" date="2021-08" db="EMBL/GenBank/DDBJ databases">
        <title>Draft Genome Sequence of Phanerochaete sordida strain YK-624.</title>
        <authorList>
            <person name="Mori T."/>
            <person name="Dohra H."/>
            <person name="Suzuki T."/>
            <person name="Kawagishi H."/>
            <person name="Hirai H."/>
        </authorList>
    </citation>
    <scope>NUCLEOTIDE SEQUENCE [LARGE SCALE GENOMIC DNA]</scope>
    <source>
        <strain evidence="7 8">YK-624</strain>
    </source>
</reference>
<dbReference type="AlphaFoldDB" id="A0A9P3LHS5"/>
<dbReference type="InterPro" id="IPR018170">
    <property type="entry name" value="Aldo/ket_reductase_CS"/>
</dbReference>
<evidence type="ECO:0000313" key="7">
    <source>
        <dbReference type="EMBL" id="GJE95831.1"/>
    </source>
</evidence>
<dbReference type="Proteomes" id="UP000703269">
    <property type="component" value="Unassembled WGS sequence"/>
</dbReference>
<dbReference type="PROSITE" id="PS00062">
    <property type="entry name" value="ALDOKETO_REDUCTASE_2"/>
    <property type="match status" value="1"/>
</dbReference>
<evidence type="ECO:0000256" key="3">
    <source>
        <dbReference type="PIRSR" id="PIRSR000097-1"/>
    </source>
</evidence>
<sequence>MAAPLSITSSVRLSSGHAMPVLGFGVYQNYNTTPCVLEALAAGYRHIDTAQAYRNEADVGAAVATSGLARADVFITTKVISSNHGTEKTLRAVAASLPKLGGYVDLFLIHNPHAGRALRLETYRALLARRDAGDIRSVGVSNYGVKHLEEIRAAGLEAPAVNQLELHPRCQQRPIAEYCAAHGIVVQAYAPLMRGRWDGVPALHEIADRHGKAVAQVLVRWSLQHGFVPLPKSATAARIHSNADVFDFALDEEDMARLDALDMGAEGAITWNPVDAD</sequence>
<keyword evidence="8" id="KW-1185">Reference proteome</keyword>
<dbReference type="PIRSF" id="PIRSF000097">
    <property type="entry name" value="AKR"/>
    <property type="match status" value="1"/>
</dbReference>
<comment type="caution">
    <text evidence="7">The sequence shown here is derived from an EMBL/GenBank/DDBJ whole genome shotgun (WGS) entry which is preliminary data.</text>
</comment>
<gene>
    <name evidence="7" type="ORF">PsYK624_120210</name>
</gene>
<evidence type="ECO:0000259" key="6">
    <source>
        <dbReference type="Pfam" id="PF00248"/>
    </source>
</evidence>
<evidence type="ECO:0000256" key="2">
    <source>
        <dbReference type="ARBA" id="ARBA00023002"/>
    </source>
</evidence>
<dbReference type="InterPro" id="IPR023210">
    <property type="entry name" value="NADP_OxRdtase_dom"/>
</dbReference>
<evidence type="ECO:0000256" key="5">
    <source>
        <dbReference type="PIRSR" id="PIRSR000097-3"/>
    </source>
</evidence>
<proteinExistence type="inferred from homology"/>
<dbReference type="CDD" id="cd19071">
    <property type="entry name" value="AKR_AKR1-5-like"/>
    <property type="match status" value="1"/>
</dbReference>